<organism evidence="1 2">
    <name type="scientific">Granulicella mallensis</name>
    <dbReference type="NCBI Taxonomy" id="940614"/>
    <lineage>
        <taxon>Bacteria</taxon>
        <taxon>Pseudomonadati</taxon>
        <taxon>Acidobacteriota</taxon>
        <taxon>Terriglobia</taxon>
        <taxon>Terriglobales</taxon>
        <taxon>Acidobacteriaceae</taxon>
        <taxon>Granulicella</taxon>
    </lineage>
</organism>
<dbReference type="RefSeq" id="WP_184258049.1">
    <property type="nucleotide sequence ID" value="NZ_JACHIO010000016.1"/>
</dbReference>
<dbReference type="AlphaFoldDB" id="A0A7W7ZTC6"/>
<dbReference type="PANTHER" id="PTHR38460:SF1">
    <property type="entry name" value="TAUTOMERASE YOLI-RELATED"/>
    <property type="match status" value="1"/>
</dbReference>
<evidence type="ECO:0000313" key="1">
    <source>
        <dbReference type="EMBL" id="MBB5065399.1"/>
    </source>
</evidence>
<dbReference type="Proteomes" id="UP000584867">
    <property type="component" value="Unassembled WGS sequence"/>
</dbReference>
<gene>
    <name evidence="1" type="ORF">HDF15_003767</name>
</gene>
<reference evidence="1 2" key="1">
    <citation type="submission" date="2020-08" db="EMBL/GenBank/DDBJ databases">
        <title>Genomic Encyclopedia of Type Strains, Phase IV (KMG-V): Genome sequencing to study the core and pangenomes of soil and plant-associated prokaryotes.</title>
        <authorList>
            <person name="Whitman W."/>
        </authorList>
    </citation>
    <scope>NUCLEOTIDE SEQUENCE [LARGE SCALE GENOMIC DNA]</scope>
    <source>
        <strain evidence="1 2">X5P3</strain>
    </source>
</reference>
<evidence type="ECO:0000313" key="2">
    <source>
        <dbReference type="Proteomes" id="UP000584867"/>
    </source>
</evidence>
<dbReference type="Gene3D" id="3.30.429.10">
    <property type="entry name" value="Macrophage Migration Inhibitory Factor"/>
    <property type="match status" value="1"/>
</dbReference>
<accession>A0A7W7ZTC6</accession>
<dbReference type="Pfam" id="PF14552">
    <property type="entry name" value="Tautomerase_2"/>
    <property type="match status" value="1"/>
</dbReference>
<dbReference type="PANTHER" id="PTHR38460">
    <property type="entry name" value="TAUTOMERASE YOLI-RELATED"/>
    <property type="match status" value="1"/>
</dbReference>
<dbReference type="SUPFAM" id="SSF55331">
    <property type="entry name" value="Tautomerase/MIF"/>
    <property type="match status" value="1"/>
</dbReference>
<dbReference type="InterPro" id="IPR037479">
    <property type="entry name" value="Tauto_MSAD"/>
</dbReference>
<dbReference type="InterPro" id="IPR014347">
    <property type="entry name" value="Tautomerase/MIF_sf"/>
</dbReference>
<name>A0A7W7ZTC6_9BACT</name>
<proteinExistence type="predicted"/>
<sequence length="130" mass="14003">MPLFTVTMKAGRTADEKNAISRAIHAASVKAGYPEDDMFQRFLCLEPDDLKVDLNYPGLPKPRTEKMLMIEVLVSSGTDTARKTRLLATLVEALADAGTDPNDVMVFFGEIDRASSSFGGGRLAPPVATA</sequence>
<dbReference type="EMBL" id="JACHIO010000016">
    <property type="protein sequence ID" value="MBB5065399.1"/>
    <property type="molecule type" value="Genomic_DNA"/>
</dbReference>
<comment type="caution">
    <text evidence="1">The sequence shown here is derived from an EMBL/GenBank/DDBJ whole genome shotgun (WGS) entry which is preliminary data.</text>
</comment>
<keyword evidence="1" id="KW-0670">Pyruvate</keyword>
<protein>
    <submittedName>
        <fullName evidence="1">Phenylpyruvate tautomerase PptA (4-oxalocrotonate tautomerase family)</fullName>
    </submittedName>
</protein>